<comment type="caution">
    <text evidence="1">The sequence shown here is derived from an EMBL/GenBank/DDBJ whole genome shotgun (WGS) entry which is preliminary data.</text>
</comment>
<dbReference type="EMBL" id="JAGIYQ010000001">
    <property type="protein sequence ID" value="MBP0723695.1"/>
    <property type="molecule type" value="Genomic_DNA"/>
</dbReference>
<protein>
    <submittedName>
        <fullName evidence="1">YjfB family protein</fullName>
    </submittedName>
</protein>
<proteinExistence type="predicted"/>
<name>A0A940SH85_9BACI</name>
<dbReference type="Proteomes" id="UP000682134">
    <property type="component" value="Unassembled WGS sequence"/>
</dbReference>
<dbReference type="RefSeq" id="WP_209401337.1">
    <property type="nucleotide sequence ID" value="NZ_JAGIYQ010000001.1"/>
</dbReference>
<reference evidence="1" key="1">
    <citation type="submission" date="2021-04" db="EMBL/GenBank/DDBJ databases">
        <title>Genome seq and assembly of Bacillus sp.</title>
        <authorList>
            <person name="Chhetri G."/>
        </authorList>
    </citation>
    <scope>NUCLEOTIDE SEQUENCE</scope>
    <source>
        <strain evidence="1">RG28</strain>
    </source>
</reference>
<keyword evidence="2" id="KW-1185">Reference proteome</keyword>
<sequence length="57" mass="6168">MDIAAISINMNQSTLQQNVSIALTKKAMETAQQSANQMIQMLQAPHPTLGNTIDLQA</sequence>
<accession>A0A940SH85</accession>
<evidence type="ECO:0000313" key="1">
    <source>
        <dbReference type="EMBL" id="MBP0723695.1"/>
    </source>
</evidence>
<gene>
    <name evidence="1" type="ORF">J5Y03_00680</name>
</gene>
<organism evidence="1 2">
    <name type="scientific">Gottfriedia endophytica</name>
    <dbReference type="NCBI Taxonomy" id="2820819"/>
    <lineage>
        <taxon>Bacteria</taxon>
        <taxon>Bacillati</taxon>
        <taxon>Bacillota</taxon>
        <taxon>Bacilli</taxon>
        <taxon>Bacillales</taxon>
        <taxon>Bacillaceae</taxon>
        <taxon>Gottfriedia</taxon>
    </lineage>
</organism>
<dbReference type="Pfam" id="PF14070">
    <property type="entry name" value="YjfB_motility"/>
    <property type="match status" value="1"/>
</dbReference>
<dbReference type="AlphaFoldDB" id="A0A940SH85"/>
<dbReference type="InterPro" id="IPR025906">
    <property type="entry name" value="YjfB_motility"/>
</dbReference>
<evidence type="ECO:0000313" key="2">
    <source>
        <dbReference type="Proteomes" id="UP000682134"/>
    </source>
</evidence>